<keyword evidence="4" id="KW-0028">Amino-acid biosynthesis</keyword>
<keyword evidence="5" id="KW-0057">Aromatic amino acid biosynthesis</keyword>
<evidence type="ECO:0000256" key="8">
    <source>
        <dbReference type="ARBA" id="ARBA00047848"/>
    </source>
</evidence>
<evidence type="ECO:0000313" key="11">
    <source>
        <dbReference type="EMBL" id="BDR53198.1"/>
    </source>
</evidence>
<dbReference type="Pfam" id="PF00800">
    <property type="entry name" value="PDT"/>
    <property type="match status" value="1"/>
</dbReference>
<evidence type="ECO:0000256" key="7">
    <source>
        <dbReference type="ARBA" id="ARBA00023239"/>
    </source>
</evidence>
<reference evidence="11 12" key="1">
    <citation type="journal article" date="2023" name="Microbiol. Spectr.">
        <title>Symbiosis of Carpenter Bees with Uncharacterized Lactic Acid Bacteria Showing NAD Auxotrophy.</title>
        <authorList>
            <person name="Kawasaki S."/>
            <person name="Ozawa K."/>
            <person name="Mori T."/>
            <person name="Yamamoto A."/>
            <person name="Ito M."/>
            <person name="Ohkuma M."/>
            <person name="Sakamoto M."/>
            <person name="Matsutani M."/>
        </authorList>
    </citation>
    <scope>NUCLEOTIDE SEQUENCE [LARGE SCALE GENOMIC DNA]</scope>
    <source>
        <strain evidence="11 12">Kim37-2</strain>
    </source>
</reference>
<dbReference type="InterPro" id="IPR045865">
    <property type="entry name" value="ACT-like_dom_sf"/>
</dbReference>
<keyword evidence="6" id="KW-0584">Phenylalanine biosynthesis</keyword>
<evidence type="ECO:0000256" key="5">
    <source>
        <dbReference type="ARBA" id="ARBA00023141"/>
    </source>
</evidence>
<dbReference type="CDD" id="cd04905">
    <property type="entry name" value="ACT_CM-PDT"/>
    <property type="match status" value="1"/>
</dbReference>
<comment type="catalytic activity">
    <reaction evidence="8">
        <text>prephenate + H(+) = 3-phenylpyruvate + CO2 + H2O</text>
        <dbReference type="Rhea" id="RHEA:21648"/>
        <dbReference type="ChEBI" id="CHEBI:15377"/>
        <dbReference type="ChEBI" id="CHEBI:15378"/>
        <dbReference type="ChEBI" id="CHEBI:16526"/>
        <dbReference type="ChEBI" id="CHEBI:18005"/>
        <dbReference type="ChEBI" id="CHEBI:29934"/>
        <dbReference type="EC" id="4.2.1.51"/>
    </reaction>
</comment>
<dbReference type="Gene3D" id="3.40.190.10">
    <property type="entry name" value="Periplasmic binding protein-like II"/>
    <property type="match status" value="2"/>
</dbReference>
<evidence type="ECO:0000256" key="4">
    <source>
        <dbReference type="ARBA" id="ARBA00022605"/>
    </source>
</evidence>
<dbReference type="PROSITE" id="PS51671">
    <property type="entry name" value="ACT"/>
    <property type="match status" value="1"/>
</dbReference>
<evidence type="ECO:0000259" key="9">
    <source>
        <dbReference type="PROSITE" id="PS51171"/>
    </source>
</evidence>
<dbReference type="PIRSF" id="PIRSF001500">
    <property type="entry name" value="Chor_mut_pdt_Ppr"/>
    <property type="match status" value="1"/>
</dbReference>
<keyword evidence="7" id="KW-0456">Lyase</keyword>
<accession>A0ABN6SCI7</accession>
<sequence length="333" mass="35524">MSGSAGERQLYYLGPEGTFTHQAAISSHKLLAQATGERLQLVPAATAHEIVERVEAGQGLGVLAWQNNVEGPVVPNMDALIDAQSSAAFAQVSVDIVFDAFVRPDHGSLQEVSAHPHGLAQCRGFIRSQSLAELSASSNAAACRDLTAHQVGLGPRICGELYGLESYQEGVQDFQGAHTDFFLLAPRAQVAGLARSCSQVPQHQGAKMDFESTLVFIPLHTGPGVLADLLDQIRAAGLNMTSFMSRPIKGHDGTYSFIVCLDSAPWEADLRHLLTGFIQQGVWVKTLAVCPRLAAPNPPVDQWMLPGGGAGGRGGSPDEWLANQAQLESELLW</sequence>
<organism evidence="11 12">
    <name type="scientific">Bombiscardovia nodaiensis</name>
    <dbReference type="NCBI Taxonomy" id="2932181"/>
    <lineage>
        <taxon>Bacteria</taxon>
        <taxon>Bacillati</taxon>
        <taxon>Actinomycetota</taxon>
        <taxon>Actinomycetes</taxon>
        <taxon>Bifidobacteriales</taxon>
        <taxon>Bifidobacteriaceae</taxon>
        <taxon>Bombiscardovia</taxon>
    </lineage>
</organism>
<evidence type="ECO:0000256" key="3">
    <source>
        <dbReference type="ARBA" id="ARBA00021872"/>
    </source>
</evidence>
<comment type="pathway">
    <text evidence="1">Amino-acid biosynthesis; L-phenylalanine biosynthesis; phenylpyruvate from prephenate: step 1/1.</text>
</comment>
<dbReference type="SUPFAM" id="SSF53850">
    <property type="entry name" value="Periplasmic binding protein-like II"/>
    <property type="match status" value="1"/>
</dbReference>
<name>A0ABN6SCI7_9BIFI</name>
<dbReference type="EMBL" id="AP026798">
    <property type="protein sequence ID" value="BDR53198.1"/>
    <property type="molecule type" value="Genomic_DNA"/>
</dbReference>
<dbReference type="EC" id="4.2.1.51" evidence="2"/>
<dbReference type="InterPro" id="IPR001086">
    <property type="entry name" value="Preph_deHydtase"/>
</dbReference>
<dbReference type="Gene3D" id="3.30.70.260">
    <property type="match status" value="1"/>
</dbReference>
<dbReference type="InterPro" id="IPR008242">
    <property type="entry name" value="Chor_mutase/pphenate_deHydtase"/>
</dbReference>
<dbReference type="InterPro" id="IPR002912">
    <property type="entry name" value="ACT_dom"/>
</dbReference>
<gene>
    <name evidence="11" type="primary">pheA</name>
    <name evidence="11" type="ORF">KIM372_11050</name>
</gene>
<proteinExistence type="predicted"/>
<dbReference type="PANTHER" id="PTHR21022:SF19">
    <property type="entry name" value="PREPHENATE DEHYDRATASE-RELATED"/>
    <property type="match status" value="1"/>
</dbReference>
<feature type="domain" description="Prephenate dehydratase" evidence="9">
    <location>
        <begin position="9"/>
        <end position="186"/>
    </location>
</feature>
<dbReference type="PANTHER" id="PTHR21022">
    <property type="entry name" value="PREPHENATE DEHYDRATASE P PROTEIN"/>
    <property type="match status" value="1"/>
</dbReference>
<evidence type="ECO:0000256" key="2">
    <source>
        <dbReference type="ARBA" id="ARBA00013147"/>
    </source>
</evidence>
<dbReference type="Proteomes" id="UP001321766">
    <property type="component" value="Chromosome"/>
</dbReference>
<dbReference type="PROSITE" id="PS51171">
    <property type="entry name" value="PREPHENATE_DEHYDR_3"/>
    <property type="match status" value="1"/>
</dbReference>
<feature type="domain" description="ACT" evidence="10">
    <location>
        <begin position="214"/>
        <end position="292"/>
    </location>
</feature>
<evidence type="ECO:0000256" key="6">
    <source>
        <dbReference type="ARBA" id="ARBA00023222"/>
    </source>
</evidence>
<evidence type="ECO:0000256" key="1">
    <source>
        <dbReference type="ARBA" id="ARBA00004741"/>
    </source>
</evidence>
<evidence type="ECO:0000313" key="12">
    <source>
        <dbReference type="Proteomes" id="UP001321766"/>
    </source>
</evidence>
<protein>
    <recommendedName>
        <fullName evidence="3">Prephenate dehydratase</fullName>
        <ecNumber evidence="2">4.2.1.51</ecNumber>
    </recommendedName>
</protein>
<keyword evidence="12" id="KW-1185">Reference proteome</keyword>
<evidence type="ECO:0000259" key="10">
    <source>
        <dbReference type="PROSITE" id="PS51671"/>
    </source>
</evidence>
<dbReference type="SUPFAM" id="SSF55021">
    <property type="entry name" value="ACT-like"/>
    <property type="match status" value="1"/>
</dbReference>